<evidence type="ECO:0000256" key="3">
    <source>
        <dbReference type="PIRSR" id="PIRSR017388-3"/>
    </source>
</evidence>
<reference evidence="5 6" key="1">
    <citation type="submission" date="2020-07" db="EMBL/GenBank/DDBJ databases">
        <title>Sequencing the genomes of 1000 actinobacteria strains.</title>
        <authorList>
            <person name="Klenk H.-P."/>
        </authorList>
    </citation>
    <scope>NUCLEOTIDE SEQUENCE [LARGE SCALE GENOMIC DNA]</scope>
    <source>
        <strain evidence="5 6">DSM 102047</strain>
    </source>
</reference>
<dbReference type="PIRSF" id="PIRSF017388">
    <property type="entry name" value="Esterase_lipase"/>
    <property type="match status" value="1"/>
</dbReference>
<dbReference type="InterPro" id="IPR012354">
    <property type="entry name" value="Esterase_lipase"/>
</dbReference>
<dbReference type="InterPro" id="IPR022742">
    <property type="entry name" value="Hydrolase_4"/>
</dbReference>
<name>A0A7Y9S3P7_9MICC</name>
<evidence type="ECO:0000259" key="4">
    <source>
        <dbReference type="Pfam" id="PF12146"/>
    </source>
</evidence>
<keyword evidence="6" id="KW-1185">Reference proteome</keyword>
<feature type="active site" description="Nucleophile" evidence="1">
    <location>
        <position position="92"/>
    </location>
</feature>
<protein>
    <submittedName>
        <fullName evidence="5">Carboxylesterase</fullName>
        <ecNumber evidence="5">3.1.1.1</ecNumber>
    </submittedName>
</protein>
<dbReference type="InterPro" id="IPR029058">
    <property type="entry name" value="AB_hydrolase_fold"/>
</dbReference>
<dbReference type="AlphaFoldDB" id="A0A7Y9S3P7"/>
<dbReference type="Proteomes" id="UP000521748">
    <property type="component" value="Unassembled WGS sequence"/>
</dbReference>
<dbReference type="Gene3D" id="3.40.50.1820">
    <property type="entry name" value="alpha/beta hydrolase"/>
    <property type="match status" value="1"/>
</dbReference>
<dbReference type="Pfam" id="PF12146">
    <property type="entry name" value="Hydrolase_4"/>
    <property type="match status" value="1"/>
</dbReference>
<evidence type="ECO:0000313" key="5">
    <source>
        <dbReference type="EMBL" id="NYE93949.1"/>
    </source>
</evidence>
<feature type="site" description="Important for substrate specificity" evidence="3">
    <location>
        <position position="140"/>
    </location>
</feature>
<dbReference type="EC" id="3.1.1.1" evidence="5"/>
<dbReference type="PANTHER" id="PTHR11614">
    <property type="entry name" value="PHOSPHOLIPASE-RELATED"/>
    <property type="match status" value="1"/>
</dbReference>
<accession>A0A7Y9S3P7</accession>
<proteinExistence type="predicted"/>
<gene>
    <name evidence="5" type="ORF">FHU41_000170</name>
</gene>
<feature type="active site" description="Charge relay system" evidence="1">
    <location>
        <position position="221"/>
    </location>
</feature>
<feature type="domain" description="Serine aminopeptidase S33" evidence="4">
    <location>
        <begin position="17"/>
        <end position="226"/>
    </location>
</feature>
<evidence type="ECO:0000313" key="6">
    <source>
        <dbReference type="Proteomes" id="UP000521748"/>
    </source>
</evidence>
<feature type="binding site" evidence="2">
    <location>
        <position position="24"/>
    </location>
    <ligand>
        <name>substrate</name>
    </ligand>
</feature>
<dbReference type="GO" id="GO:0106435">
    <property type="term" value="F:carboxylesterase activity"/>
    <property type="evidence" value="ECO:0007669"/>
    <property type="project" value="UniProtKB-EC"/>
</dbReference>
<keyword evidence="5" id="KW-0378">Hydrolase</keyword>
<sequence>MHEPLISAGRGELSRMGVVVTHGFTGSPESMRPWAEDLAAQGFAVNMPLLPGHGTSWQELSQTPWQQWYTGVEAAYLELASRCELVFAAGLSMGGALSLRLAEHHQLAGLALVNPGLTAADPRARFAGLLKHFVKSVPAIGNDIVKPGVEEHAYPRTPVASVHQLNQLFRDTTAGLAKVNAPTIVFRSTVDHVVPDSSLRAIQKGISSKDLRIVKLANSYHVATLDHDAPEIFAQSSAFFKEIAGV</sequence>
<dbReference type="EMBL" id="JACBYQ010000001">
    <property type="protein sequence ID" value="NYE93949.1"/>
    <property type="molecule type" value="Genomic_DNA"/>
</dbReference>
<dbReference type="InterPro" id="IPR051044">
    <property type="entry name" value="MAG_DAG_Lipase"/>
</dbReference>
<organism evidence="5 6">
    <name type="scientific">Psychromicrobium silvestre</name>
    <dbReference type="NCBI Taxonomy" id="1645614"/>
    <lineage>
        <taxon>Bacteria</taxon>
        <taxon>Bacillati</taxon>
        <taxon>Actinomycetota</taxon>
        <taxon>Actinomycetes</taxon>
        <taxon>Micrococcales</taxon>
        <taxon>Micrococcaceae</taxon>
        <taxon>Psychromicrobium</taxon>
    </lineage>
</organism>
<dbReference type="RefSeq" id="WP_179387781.1">
    <property type="nucleotide sequence ID" value="NZ_JACBYQ010000001.1"/>
</dbReference>
<evidence type="ECO:0000256" key="1">
    <source>
        <dbReference type="PIRSR" id="PIRSR017388-1"/>
    </source>
</evidence>
<feature type="active site" description="Charge relay system" evidence="1">
    <location>
        <position position="191"/>
    </location>
</feature>
<dbReference type="SUPFAM" id="SSF53474">
    <property type="entry name" value="alpha/beta-Hydrolases"/>
    <property type="match status" value="1"/>
</dbReference>
<evidence type="ECO:0000256" key="2">
    <source>
        <dbReference type="PIRSR" id="PIRSR017388-2"/>
    </source>
</evidence>
<feature type="binding site" evidence="2">
    <location>
        <position position="93"/>
    </location>
    <ligand>
        <name>substrate</name>
    </ligand>
</feature>
<comment type="caution">
    <text evidence="5">The sequence shown here is derived from an EMBL/GenBank/DDBJ whole genome shotgun (WGS) entry which is preliminary data.</text>
</comment>